<organism evidence="1 2">
    <name type="scientific">Candidatus Avoscillospira avistercoris</name>
    <dbReference type="NCBI Taxonomy" id="2840707"/>
    <lineage>
        <taxon>Bacteria</taxon>
        <taxon>Bacillati</taxon>
        <taxon>Bacillota</taxon>
        <taxon>Clostridia</taxon>
        <taxon>Eubacteriales</taxon>
        <taxon>Oscillospiraceae</taxon>
        <taxon>Oscillospiraceae incertae sedis</taxon>
        <taxon>Candidatus Avoscillospira</taxon>
    </lineage>
</organism>
<evidence type="ECO:0000313" key="1">
    <source>
        <dbReference type="EMBL" id="HIS64433.1"/>
    </source>
</evidence>
<name>A0A9D1JT71_9FIRM</name>
<dbReference type="EMBL" id="DVJJ01000055">
    <property type="protein sequence ID" value="HIS64433.1"/>
    <property type="molecule type" value="Genomic_DNA"/>
</dbReference>
<proteinExistence type="predicted"/>
<dbReference type="AlphaFoldDB" id="A0A9D1JT71"/>
<evidence type="ECO:0000313" key="2">
    <source>
        <dbReference type="Proteomes" id="UP000886741"/>
    </source>
</evidence>
<reference evidence="1" key="1">
    <citation type="submission" date="2020-10" db="EMBL/GenBank/DDBJ databases">
        <authorList>
            <person name="Gilroy R."/>
        </authorList>
    </citation>
    <scope>NUCLEOTIDE SEQUENCE</scope>
    <source>
        <strain evidence="1">ChiBcec16-1751</strain>
    </source>
</reference>
<protein>
    <submittedName>
        <fullName evidence="1">Uncharacterized protein</fullName>
    </submittedName>
</protein>
<reference evidence="1" key="2">
    <citation type="journal article" date="2021" name="PeerJ">
        <title>Extensive microbial diversity within the chicken gut microbiome revealed by metagenomics and culture.</title>
        <authorList>
            <person name="Gilroy R."/>
            <person name="Ravi A."/>
            <person name="Getino M."/>
            <person name="Pursley I."/>
            <person name="Horton D.L."/>
            <person name="Alikhan N.F."/>
            <person name="Baker D."/>
            <person name="Gharbi K."/>
            <person name="Hall N."/>
            <person name="Watson M."/>
            <person name="Adriaenssens E.M."/>
            <person name="Foster-Nyarko E."/>
            <person name="Jarju S."/>
            <person name="Secka A."/>
            <person name="Antonio M."/>
            <person name="Oren A."/>
            <person name="Chaudhuri R.R."/>
            <person name="La Ragione R."/>
            <person name="Hildebrand F."/>
            <person name="Pallen M.J."/>
        </authorList>
    </citation>
    <scope>NUCLEOTIDE SEQUENCE</scope>
    <source>
        <strain evidence="1">ChiBcec16-1751</strain>
    </source>
</reference>
<dbReference type="Proteomes" id="UP000886741">
    <property type="component" value="Unassembled WGS sequence"/>
</dbReference>
<comment type="caution">
    <text evidence="1">The sequence shown here is derived from an EMBL/GenBank/DDBJ whole genome shotgun (WGS) entry which is preliminary data.</text>
</comment>
<gene>
    <name evidence="1" type="ORF">IAA83_03555</name>
</gene>
<accession>A0A9D1JT71</accession>
<sequence>MVFRKKISHYCAYCAHAGRIDEHQLICSKKGIVAAADQCFRFRYDPLKRIPPRPKAPALKRYDDKDFQL</sequence>